<evidence type="ECO:0000259" key="22">
    <source>
        <dbReference type="Pfam" id="PF01539"/>
    </source>
</evidence>
<evidence type="ECO:0000256" key="3">
    <source>
        <dbReference type="ARBA" id="ARBA00004563"/>
    </source>
</evidence>
<keyword evidence="5" id="KW-1168">Fusion of virus membrane with host membrane</keyword>
<keyword evidence="6" id="KW-1170">Fusion of virus membrane with host endosomal membrane</keyword>
<evidence type="ECO:0000256" key="17">
    <source>
        <dbReference type="ARBA" id="ARBA00023184"/>
    </source>
</evidence>
<evidence type="ECO:0000256" key="16">
    <source>
        <dbReference type="ARBA" id="ARBA00023180"/>
    </source>
</evidence>
<evidence type="ECO:0000256" key="14">
    <source>
        <dbReference type="ARBA" id="ARBA00022989"/>
    </source>
</evidence>
<keyword evidence="7" id="KW-0945">Host-virus interaction</keyword>
<evidence type="ECO:0000256" key="18">
    <source>
        <dbReference type="ARBA" id="ARBA00023190"/>
    </source>
</evidence>
<feature type="region of interest" description="Disordered" evidence="20">
    <location>
        <begin position="145"/>
        <end position="172"/>
    </location>
</feature>
<keyword evidence="14 21" id="KW-1133">Transmembrane helix</keyword>
<evidence type="ECO:0000313" key="24">
    <source>
        <dbReference type="EMBL" id="AFN23637.1"/>
    </source>
</evidence>
<dbReference type="GO" id="GO:0046718">
    <property type="term" value="P:symbiont entry into host cell"/>
    <property type="evidence" value="ECO:0007669"/>
    <property type="project" value="UniProtKB-KW"/>
</dbReference>
<evidence type="ECO:0000256" key="5">
    <source>
        <dbReference type="ARBA" id="ARBA00022506"/>
    </source>
</evidence>
<evidence type="ECO:0000256" key="4">
    <source>
        <dbReference type="ARBA" id="ARBA00020107"/>
    </source>
</evidence>
<evidence type="ECO:0000256" key="11">
    <source>
        <dbReference type="ARBA" id="ARBA00022844"/>
    </source>
</evidence>
<dbReference type="InterPro" id="IPR002531">
    <property type="entry name" value="HCV_NS1"/>
</dbReference>
<feature type="transmembrane region" description="Helical" evidence="21">
    <location>
        <begin position="46"/>
        <end position="65"/>
    </location>
</feature>
<feature type="domain" description="Hepatitis C virus Envelope glycoprotein E1" evidence="22">
    <location>
        <begin position="1"/>
        <end position="60"/>
    </location>
</feature>
<evidence type="ECO:0000256" key="15">
    <source>
        <dbReference type="ARBA" id="ARBA00023136"/>
    </source>
</evidence>
<dbReference type="GO" id="GO:0055036">
    <property type="term" value="C:virion membrane"/>
    <property type="evidence" value="ECO:0007669"/>
    <property type="project" value="UniProtKB-SubCell"/>
</dbReference>
<evidence type="ECO:0000256" key="21">
    <source>
        <dbReference type="SAM" id="Phobius"/>
    </source>
</evidence>
<organism evidence="24">
    <name type="scientific">Hepacivirus hominis</name>
    <dbReference type="NCBI Taxonomy" id="3052230"/>
    <lineage>
        <taxon>Viruses</taxon>
        <taxon>Riboviria</taxon>
        <taxon>Orthornavirae</taxon>
        <taxon>Kitrinoviricota</taxon>
        <taxon>Flasuviricetes</taxon>
        <taxon>Amarillovirales</taxon>
        <taxon>Flaviviridae</taxon>
        <taxon>Hepacivirus</taxon>
    </lineage>
</organism>
<proteinExistence type="predicted"/>
<evidence type="ECO:0000256" key="8">
    <source>
        <dbReference type="ARBA" id="ARBA00022595"/>
    </source>
</evidence>
<dbReference type="GO" id="GO:0019062">
    <property type="term" value="P:virion attachment to host cell"/>
    <property type="evidence" value="ECO:0007669"/>
    <property type="project" value="UniProtKB-KW"/>
</dbReference>
<keyword evidence="12" id="KW-1043">Host membrane</keyword>
<evidence type="ECO:0000259" key="23">
    <source>
        <dbReference type="Pfam" id="PF01560"/>
    </source>
</evidence>
<feature type="non-terminal residue" evidence="24">
    <location>
        <position position="1"/>
    </location>
</feature>
<sequence>MMNWSPTVALITAQMLRVPQAILDMIAGAHWGVLAGIAYFSMVGNWAKVLVVLLLFAGVDAETTVTGGSAARTTSGLVGLFNPGAQQNVQLINTNGSWHINRTALNCNASLDTGWWRGSSITINSTLQAAPRGWPAVDSSPISTKAGALSATPTEAGPNTAPTAGTTPQSLVVSCR</sequence>
<keyword evidence="15 21" id="KW-0472">Membrane</keyword>
<keyword evidence="11" id="KW-0946">Virion</keyword>
<dbReference type="GO" id="GO:0044167">
    <property type="term" value="C:host cell endoplasmic reticulum membrane"/>
    <property type="evidence" value="ECO:0007669"/>
    <property type="project" value="UniProtKB-SubCell"/>
</dbReference>
<evidence type="ECO:0000256" key="9">
    <source>
        <dbReference type="ARBA" id="ARBA00022692"/>
    </source>
</evidence>
<evidence type="ECO:0000256" key="20">
    <source>
        <dbReference type="SAM" id="MobiDB-lite"/>
    </source>
</evidence>
<evidence type="ECO:0000256" key="19">
    <source>
        <dbReference type="ARBA" id="ARBA00023296"/>
    </source>
</evidence>
<evidence type="ECO:0000256" key="2">
    <source>
        <dbReference type="ARBA" id="ARBA00004482"/>
    </source>
</evidence>
<feature type="compositionally biased region" description="Low complexity" evidence="20">
    <location>
        <begin position="151"/>
        <end position="168"/>
    </location>
</feature>
<keyword evidence="8" id="KW-1162">Viral penetration into host cytoplasm</keyword>
<dbReference type="Pfam" id="PF01560">
    <property type="entry name" value="HCV_NS1"/>
    <property type="match status" value="1"/>
</dbReference>
<protein>
    <recommendedName>
        <fullName evidence="4">Genome polyprotein</fullName>
    </recommendedName>
</protein>
<name>I6VIW0_9HEPC</name>
<keyword evidence="18" id="KW-1041">Host lipid droplet</keyword>
<dbReference type="InterPro" id="IPR002519">
    <property type="entry name" value="HCV_Env"/>
</dbReference>
<feature type="non-terminal residue" evidence="24">
    <location>
        <position position="176"/>
    </location>
</feature>
<evidence type="ECO:0000256" key="12">
    <source>
        <dbReference type="ARBA" id="ARBA00022870"/>
    </source>
</evidence>
<keyword evidence="9 21" id="KW-0812">Transmembrane</keyword>
<keyword evidence="17" id="KW-1038">Host endoplasmic reticulum</keyword>
<dbReference type="EMBL" id="JQ749190">
    <property type="protein sequence ID" value="AFN23637.1"/>
    <property type="molecule type" value="Genomic_RNA"/>
</dbReference>
<evidence type="ECO:0000256" key="10">
    <source>
        <dbReference type="ARBA" id="ARBA00022804"/>
    </source>
</evidence>
<feature type="domain" description="Hepatitis C virus Non-structural protein E2/NS1" evidence="23">
    <location>
        <begin position="65"/>
        <end position="117"/>
    </location>
</feature>
<keyword evidence="16" id="KW-0325">Glycoprotein</keyword>
<keyword evidence="13" id="KW-0261">Viral envelope protein</keyword>
<dbReference type="GO" id="GO:0019031">
    <property type="term" value="C:viral envelope"/>
    <property type="evidence" value="ECO:0007669"/>
    <property type="project" value="UniProtKB-KW"/>
</dbReference>
<dbReference type="GO" id="GO:0039654">
    <property type="term" value="P:fusion of virus membrane with host endosome membrane"/>
    <property type="evidence" value="ECO:0007669"/>
    <property type="project" value="UniProtKB-KW"/>
</dbReference>
<keyword evidence="10" id="KW-1161">Viral attachment to host cell</keyword>
<evidence type="ECO:0000256" key="13">
    <source>
        <dbReference type="ARBA" id="ARBA00022879"/>
    </source>
</evidence>
<feature type="transmembrane region" description="Helical" evidence="21">
    <location>
        <begin position="21"/>
        <end position="40"/>
    </location>
</feature>
<reference evidence="24" key="1">
    <citation type="journal article" date="2012" name="Proc. Natl. Acad. Sci. U.S.A.">
        <title>Profibrogenic chemokines and viral evolution predict rapid progression of hepatitis C to cirrhosis.</title>
        <authorList>
            <person name="Farci P."/>
            <person name="Wollenberg K."/>
            <person name="Diaz G."/>
            <person name="Engle R.E."/>
            <person name="Lai M.E."/>
            <person name="Klenerman P."/>
            <person name="Purcell R.H."/>
            <person name="Pybus O.G."/>
            <person name="Alter H.J."/>
        </authorList>
    </citation>
    <scope>NUCLEOTIDE SEQUENCE</scope>
    <source>
        <strain evidence="24">P5_B288</strain>
    </source>
</reference>
<evidence type="ECO:0000256" key="6">
    <source>
        <dbReference type="ARBA" id="ARBA00022510"/>
    </source>
</evidence>
<comment type="subcellular location">
    <subcellularLocation>
        <location evidence="2">Host endoplasmic reticulum membrane</location>
        <topology evidence="2">Single-pass type I membrane protein</topology>
    </subcellularLocation>
    <subcellularLocation>
        <location evidence="1">Host lipid droplet</location>
    </subcellularLocation>
    <subcellularLocation>
        <location evidence="3">Virion membrane</location>
        <topology evidence="3">Single-pass type I membrane protein</topology>
    </subcellularLocation>
</comment>
<dbReference type="GO" id="GO:0044186">
    <property type="term" value="C:host cell lipid droplet"/>
    <property type="evidence" value="ECO:0007669"/>
    <property type="project" value="UniProtKB-SubCell"/>
</dbReference>
<accession>I6VIW0</accession>
<dbReference type="Pfam" id="PF01539">
    <property type="entry name" value="HCV_env"/>
    <property type="match status" value="1"/>
</dbReference>
<evidence type="ECO:0000256" key="7">
    <source>
        <dbReference type="ARBA" id="ARBA00022581"/>
    </source>
</evidence>
<evidence type="ECO:0000256" key="1">
    <source>
        <dbReference type="ARBA" id="ARBA00004338"/>
    </source>
</evidence>
<keyword evidence="19" id="KW-1160">Virus entry into host cell</keyword>